<sequence length="254" mass="29839">MELASMTLVNQVKKNKLVALVINPKAIESGELTRMYHLFCQYYEGHPFETFKKDLYEKEDVILLKDSRSKEIQGFSTILKVKITKDNKDYYGIYSGDTVVANEYWGSPALGIMFLKYLWMQKIKNPFRPLYWFLISKGYKTYLLMANNFVVHYPRYEENTKSHHQELMNSFYSKKFKESYHGKENLVIPSGDTCHLKSDVADIHCELLGLPRVKFFQEKNPKWQEGVELCCIAEMSIVMPAKYMLKKMIKGLFK</sequence>
<reference evidence="1 2" key="1">
    <citation type="submission" date="2023-11" db="EMBL/GenBank/DDBJ databases">
        <title>A Novel Polar Bacteriovorax (B. antarcticus) Isolated from the Biocrust in Antarctica.</title>
        <authorList>
            <person name="Mun W."/>
            <person name="Choi S.Y."/>
            <person name="Mitchell R.J."/>
        </authorList>
    </citation>
    <scope>NUCLEOTIDE SEQUENCE [LARGE SCALE GENOMIC DNA]</scope>
    <source>
        <strain evidence="1 2">PP10</strain>
    </source>
</reference>
<dbReference type="RefSeq" id="WP_323576880.1">
    <property type="nucleotide sequence ID" value="NZ_JAYGJQ010000002.1"/>
</dbReference>
<organism evidence="1 2">
    <name type="scientific">Bacteriovorax antarcticus</name>
    <dbReference type="NCBI Taxonomy" id="3088717"/>
    <lineage>
        <taxon>Bacteria</taxon>
        <taxon>Pseudomonadati</taxon>
        <taxon>Bdellovibrionota</taxon>
        <taxon>Bacteriovoracia</taxon>
        <taxon>Bacteriovoracales</taxon>
        <taxon>Bacteriovoracaceae</taxon>
        <taxon>Bacteriovorax</taxon>
    </lineage>
</organism>
<protein>
    <recommendedName>
        <fullName evidence="3">GNAT family N-acetyltransferase</fullName>
    </recommendedName>
</protein>
<proteinExistence type="predicted"/>
<dbReference type="EMBL" id="JAYGJQ010000002">
    <property type="protein sequence ID" value="MEA9356986.1"/>
    <property type="molecule type" value="Genomic_DNA"/>
</dbReference>
<evidence type="ECO:0000313" key="2">
    <source>
        <dbReference type="Proteomes" id="UP001302274"/>
    </source>
</evidence>
<evidence type="ECO:0000313" key="1">
    <source>
        <dbReference type="EMBL" id="MEA9356986.1"/>
    </source>
</evidence>
<dbReference type="Proteomes" id="UP001302274">
    <property type="component" value="Unassembled WGS sequence"/>
</dbReference>
<accession>A0ABU5VVK4</accession>
<evidence type="ECO:0008006" key="3">
    <source>
        <dbReference type="Google" id="ProtNLM"/>
    </source>
</evidence>
<name>A0ABU5VVK4_9BACT</name>
<comment type="caution">
    <text evidence="1">The sequence shown here is derived from an EMBL/GenBank/DDBJ whole genome shotgun (WGS) entry which is preliminary data.</text>
</comment>
<keyword evidence="2" id="KW-1185">Reference proteome</keyword>
<gene>
    <name evidence="1" type="ORF">SHI21_12245</name>
</gene>